<dbReference type="Proteomes" id="UP000283269">
    <property type="component" value="Unassembled WGS sequence"/>
</dbReference>
<comment type="caution">
    <text evidence="1">The sequence shown here is derived from an EMBL/GenBank/DDBJ whole genome shotgun (WGS) entry which is preliminary data.</text>
</comment>
<proteinExistence type="predicted"/>
<evidence type="ECO:0000313" key="2">
    <source>
        <dbReference type="Proteomes" id="UP000283269"/>
    </source>
</evidence>
<dbReference type="EMBL" id="NHYD01002743">
    <property type="protein sequence ID" value="PPQ85189.1"/>
    <property type="molecule type" value="Genomic_DNA"/>
</dbReference>
<sequence>MQTQLPVEIIQHIVDELGTSACEASSREALRSLARVSTTICMHAYKHLFGELNLILFVGMPDDCALIPACKRMMERLQDILAEGVNFPGLAMVYYLRTVSLTILCENQLQLHQSSFVPELSGLFQALHGPNYGITTFRLEISQPSTGVLDNPQPVLVSESKPFGSTSYAALLSLWRSPGLTTLQLAGTLLPSTALYGTDLQNLYLQRVTFQEEPLSQVNHLAPSGIPHPPIMTVVPGQSQWAKRFFEPVSYGDTGKMTSQPLSFTHLTSLAVSVEDYHTDLSFFPQLQSLKVIMNKETLTSTTRSLPRMLQGFLFPPGRGARNLGSVENFTLECTKYGHKEFRISDLEAHHPQRVVFTSVCNGIDSHLVSIIQLRHIYFSFILDISIGKYMPESEDDAFMAANMIVMAELFPRLYTSDKSRFSLDLSIERQNNALCESKTTVQCKGPMTGWW</sequence>
<reference evidence="1 2" key="1">
    <citation type="journal article" date="2018" name="Evol. Lett.">
        <title>Horizontal gene cluster transfer increased hallucinogenic mushroom diversity.</title>
        <authorList>
            <person name="Reynolds H.T."/>
            <person name="Vijayakumar V."/>
            <person name="Gluck-Thaler E."/>
            <person name="Korotkin H.B."/>
            <person name="Matheny P.B."/>
            <person name="Slot J.C."/>
        </authorList>
    </citation>
    <scope>NUCLEOTIDE SEQUENCE [LARGE SCALE GENOMIC DNA]</scope>
    <source>
        <strain evidence="1 2">2631</strain>
    </source>
</reference>
<gene>
    <name evidence="1" type="ORF">CVT25_004196</name>
</gene>
<accession>A0A409X357</accession>
<name>A0A409X357_PSICY</name>
<keyword evidence="2" id="KW-1185">Reference proteome</keyword>
<evidence type="ECO:0000313" key="1">
    <source>
        <dbReference type="EMBL" id="PPQ85189.1"/>
    </source>
</evidence>
<dbReference type="InParanoid" id="A0A409X357"/>
<organism evidence="1 2">
    <name type="scientific">Psilocybe cyanescens</name>
    <dbReference type="NCBI Taxonomy" id="93625"/>
    <lineage>
        <taxon>Eukaryota</taxon>
        <taxon>Fungi</taxon>
        <taxon>Dikarya</taxon>
        <taxon>Basidiomycota</taxon>
        <taxon>Agaricomycotina</taxon>
        <taxon>Agaricomycetes</taxon>
        <taxon>Agaricomycetidae</taxon>
        <taxon>Agaricales</taxon>
        <taxon>Agaricineae</taxon>
        <taxon>Strophariaceae</taxon>
        <taxon>Psilocybe</taxon>
    </lineage>
</organism>
<dbReference type="AlphaFoldDB" id="A0A409X357"/>
<protein>
    <submittedName>
        <fullName evidence="1">Uncharacterized protein</fullName>
    </submittedName>
</protein>